<organism evidence="1 2">
    <name type="scientific">Hohenbuehelia grisea</name>
    <dbReference type="NCBI Taxonomy" id="104357"/>
    <lineage>
        <taxon>Eukaryota</taxon>
        <taxon>Fungi</taxon>
        <taxon>Dikarya</taxon>
        <taxon>Basidiomycota</taxon>
        <taxon>Agaricomycotina</taxon>
        <taxon>Agaricomycetes</taxon>
        <taxon>Agaricomycetidae</taxon>
        <taxon>Agaricales</taxon>
        <taxon>Pleurotineae</taxon>
        <taxon>Pleurotaceae</taxon>
        <taxon>Hohenbuehelia</taxon>
    </lineage>
</organism>
<gene>
    <name evidence="1" type="ORF">HGRIS_002326</name>
</gene>
<dbReference type="Gene3D" id="3.30.710.10">
    <property type="entry name" value="Potassium Channel Kv1.1, Chain A"/>
    <property type="match status" value="1"/>
</dbReference>
<dbReference type="InterPro" id="IPR011333">
    <property type="entry name" value="SKP1/BTB/POZ_sf"/>
</dbReference>
<name>A0ABR3JKV7_9AGAR</name>
<dbReference type="EMBL" id="JASNQZ010000006">
    <property type="protein sequence ID" value="KAL0956166.1"/>
    <property type="molecule type" value="Genomic_DNA"/>
</dbReference>
<evidence type="ECO:0008006" key="3">
    <source>
        <dbReference type="Google" id="ProtNLM"/>
    </source>
</evidence>
<dbReference type="Proteomes" id="UP001556367">
    <property type="component" value="Unassembled WGS sequence"/>
</dbReference>
<accession>A0ABR3JKV7</accession>
<reference evidence="2" key="1">
    <citation type="submission" date="2024-06" db="EMBL/GenBank/DDBJ databases">
        <title>Multi-omics analyses provide insights into the biosynthesis of the anticancer antibiotic pleurotin in Hohenbuehelia grisea.</title>
        <authorList>
            <person name="Weaver J.A."/>
            <person name="Alberti F."/>
        </authorList>
    </citation>
    <scope>NUCLEOTIDE SEQUENCE [LARGE SCALE GENOMIC DNA]</scope>
    <source>
        <strain evidence="2">T-177</strain>
    </source>
</reference>
<keyword evidence="2" id="KW-1185">Reference proteome</keyword>
<comment type="caution">
    <text evidence="1">The sequence shown here is derived from an EMBL/GenBank/DDBJ whole genome shotgun (WGS) entry which is preliminary data.</text>
</comment>
<proteinExistence type="predicted"/>
<protein>
    <recommendedName>
        <fullName evidence="3">BTB domain-containing protein</fullName>
    </recommendedName>
</protein>
<sequence>MEIQISRRFNGPEYDMTCRSSDNVLFKLNTKDIEMHSNMMTMFKSGNSKGGDGIDNSDKEVPSIALTETSSVLELLFQFMRNQPQPELTSITFTALLSLTVAAEKYQVYAVTDRCKVRLRECIPQHPLQVLDLAANHKYAALMDEAAPHTIELKLKDVQSILKPHVFNAWIRYHRTWMDLLHDAYTYQEPTRWHWEGFRDKVGVKAMDSPCEVWTEVWAKVAHRLAAKPESLLQVDDIFHDTQEVIGMRCMSCPKWIEDWHKEVKYQMSKQPKFSTFM</sequence>
<evidence type="ECO:0000313" key="2">
    <source>
        <dbReference type="Proteomes" id="UP001556367"/>
    </source>
</evidence>
<evidence type="ECO:0000313" key="1">
    <source>
        <dbReference type="EMBL" id="KAL0956166.1"/>
    </source>
</evidence>